<feature type="domain" description="Sigma-54 factor interaction" evidence="8">
    <location>
        <begin position="145"/>
        <end position="374"/>
    </location>
</feature>
<dbReference type="InterPro" id="IPR025662">
    <property type="entry name" value="Sigma_54_int_dom_ATP-bd_1"/>
</dbReference>
<evidence type="ECO:0000313" key="11">
    <source>
        <dbReference type="Proteomes" id="UP000179242"/>
    </source>
</evidence>
<feature type="domain" description="Response regulatory" evidence="9">
    <location>
        <begin position="7"/>
        <end position="120"/>
    </location>
</feature>
<dbReference type="InterPro" id="IPR002197">
    <property type="entry name" value="HTH_Fis"/>
</dbReference>
<evidence type="ECO:0008006" key="12">
    <source>
        <dbReference type="Google" id="ProtNLM"/>
    </source>
</evidence>
<dbReference type="InterPro" id="IPR025944">
    <property type="entry name" value="Sigma_54_int_dom_CS"/>
</dbReference>
<dbReference type="SUPFAM" id="SSF52172">
    <property type="entry name" value="CheY-like"/>
    <property type="match status" value="1"/>
</dbReference>
<dbReference type="Pfam" id="PF25601">
    <property type="entry name" value="AAA_lid_14"/>
    <property type="match status" value="1"/>
</dbReference>
<proteinExistence type="predicted"/>
<keyword evidence="4" id="KW-0238">DNA-binding</keyword>
<dbReference type="InterPro" id="IPR002078">
    <property type="entry name" value="Sigma_54_int"/>
</dbReference>
<dbReference type="FunFam" id="3.40.50.300:FF:000006">
    <property type="entry name" value="DNA-binding transcriptional regulator NtrC"/>
    <property type="match status" value="1"/>
</dbReference>
<dbReference type="GO" id="GO:0005524">
    <property type="term" value="F:ATP binding"/>
    <property type="evidence" value="ECO:0007669"/>
    <property type="project" value="UniProtKB-KW"/>
</dbReference>
<dbReference type="Pfam" id="PF00072">
    <property type="entry name" value="Response_reg"/>
    <property type="match status" value="1"/>
</dbReference>
<dbReference type="Gene3D" id="3.40.50.2300">
    <property type="match status" value="1"/>
</dbReference>
<name>A0A1F4U5E8_UNCSA</name>
<dbReference type="SMART" id="SM00382">
    <property type="entry name" value="AAA"/>
    <property type="match status" value="1"/>
</dbReference>
<dbReference type="GO" id="GO:0006355">
    <property type="term" value="P:regulation of DNA-templated transcription"/>
    <property type="evidence" value="ECO:0007669"/>
    <property type="project" value="InterPro"/>
</dbReference>
<dbReference type="PROSITE" id="PS50110">
    <property type="entry name" value="RESPONSE_REGULATORY"/>
    <property type="match status" value="1"/>
</dbReference>
<keyword evidence="3" id="KW-0805">Transcription regulation</keyword>
<dbReference type="InterPro" id="IPR001789">
    <property type="entry name" value="Sig_transdc_resp-reg_receiver"/>
</dbReference>
<dbReference type="SUPFAM" id="SSF46689">
    <property type="entry name" value="Homeodomain-like"/>
    <property type="match status" value="1"/>
</dbReference>
<keyword evidence="1" id="KW-0547">Nucleotide-binding</keyword>
<dbReference type="Gene3D" id="1.10.8.60">
    <property type="match status" value="1"/>
</dbReference>
<dbReference type="InterPro" id="IPR003593">
    <property type="entry name" value="AAA+_ATPase"/>
</dbReference>
<feature type="modified residue" description="4-aspartylphosphate" evidence="7">
    <location>
        <position position="55"/>
    </location>
</feature>
<dbReference type="SUPFAM" id="SSF52540">
    <property type="entry name" value="P-loop containing nucleoside triphosphate hydrolases"/>
    <property type="match status" value="1"/>
</dbReference>
<dbReference type="PANTHER" id="PTHR32071">
    <property type="entry name" value="TRANSCRIPTIONAL REGULATORY PROTEIN"/>
    <property type="match status" value="1"/>
</dbReference>
<keyword evidence="6" id="KW-0804">Transcription</keyword>
<keyword evidence="2" id="KW-0067">ATP-binding</keyword>
<dbReference type="Pfam" id="PF02954">
    <property type="entry name" value="HTH_8"/>
    <property type="match status" value="1"/>
</dbReference>
<evidence type="ECO:0000256" key="5">
    <source>
        <dbReference type="ARBA" id="ARBA00023159"/>
    </source>
</evidence>
<dbReference type="EMBL" id="MEUJ01000004">
    <property type="protein sequence ID" value="OGC40184.1"/>
    <property type="molecule type" value="Genomic_DNA"/>
</dbReference>
<dbReference type="SMART" id="SM00448">
    <property type="entry name" value="REC"/>
    <property type="match status" value="1"/>
</dbReference>
<dbReference type="InterPro" id="IPR011006">
    <property type="entry name" value="CheY-like_superfamily"/>
</dbReference>
<evidence type="ECO:0000256" key="6">
    <source>
        <dbReference type="ARBA" id="ARBA00023163"/>
    </source>
</evidence>
<evidence type="ECO:0000259" key="8">
    <source>
        <dbReference type="PROSITE" id="PS50045"/>
    </source>
</evidence>
<dbReference type="Gene3D" id="3.40.50.300">
    <property type="entry name" value="P-loop containing nucleotide triphosphate hydrolases"/>
    <property type="match status" value="1"/>
</dbReference>
<keyword evidence="7" id="KW-0597">Phosphoprotein</keyword>
<dbReference type="GO" id="GO:0000160">
    <property type="term" value="P:phosphorelay signal transduction system"/>
    <property type="evidence" value="ECO:0007669"/>
    <property type="project" value="InterPro"/>
</dbReference>
<dbReference type="Gene3D" id="1.10.10.60">
    <property type="entry name" value="Homeodomain-like"/>
    <property type="match status" value="1"/>
</dbReference>
<dbReference type="FunFam" id="1.10.8.60:FF:000014">
    <property type="entry name" value="DNA-binding transcriptional regulator NtrC"/>
    <property type="match status" value="1"/>
</dbReference>
<sequence>MGEAKSRILIVDDEEHLRDSLSFLLASQYDLFFAENGAEALEQVAKASPDLVLLDMRLPDISGIEVLKRVKENDPSLEVIMVTAVNTVSQAVEAMKLGAYDYLTKPFDIEAIQSIIAKVLEKRVLERENLYLREEIEKSHQFEKIVGKSSVMKEIFGVISQIAKKDITVLITGESGTGKELVARALHNLSPRRNRLFVPVNCAAIPENLIESELFGHERGAFTGAIERRIGKFEIADSGTLFLDEIGSLPLKLQGKLLRSLQEKEIERLGGNKQIGVDVRVISASNCDLTREIEKGNFRSDLYYRLNVLPLNLPPLRNRREDIGLLAEHFMRVYNREFGKKVKSVSPEAMELFMNYRWPGNVRELSNLMERLVVLSHGDHIGTDNLPKELFQAEEQPSTDQTEEVDFKEASRRFESAFIKKAIEKAGGQKTKAAKMLGLHRNTLLFKEKKLGL</sequence>
<evidence type="ECO:0000256" key="7">
    <source>
        <dbReference type="PROSITE-ProRule" id="PRU00169"/>
    </source>
</evidence>
<accession>A0A1F4U5E8</accession>
<dbReference type="AlphaFoldDB" id="A0A1F4U5E8"/>
<dbReference type="PROSITE" id="PS00688">
    <property type="entry name" value="SIGMA54_INTERACT_3"/>
    <property type="match status" value="1"/>
</dbReference>
<dbReference type="InterPro" id="IPR027417">
    <property type="entry name" value="P-loop_NTPase"/>
</dbReference>
<dbReference type="CDD" id="cd00009">
    <property type="entry name" value="AAA"/>
    <property type="match status" value="1"/>
</dbReference>
<dbReference type="Pfam" id="PF00158">
    <property type="entry name" value="Sigma54_activat"/>
    <property type="match status" value="1"/>
</dbReference>
<dbReference type="InterPro" id="IPR009057">
    <property type="entry name" value="Homeodomain-like_sf"/>
</dbReference>
<evidence type="ECO:0000256" key="3">
    <source>
        <dbReference type="ARBA" id="ARBA00023015"/>
    </source>
</evidence>
<dbReference type="InterPro" id="IPR058031">
    <property type="entry name" value="AAA_lid_NorR"/>
</dbReference>
<gene>
    <name evidence="10" type="ORF">A2438_02735</name>
</gene>
<dbReference type="Proteomes" id="UP000179242">
    <property type="component" value="Unassembled WGS sequence"/>
</dbReference>
<dbReference type="PROSITE" id="PS00675">
    <property type="entry name" value="SIGMA54_INTERACT_1"/>
    <property type="match status" value="1"/>
</dbReference>
<dbReference type="GO" id="GO:0043565">
    <property type="term" value="F:sequence-specific DNA binding"/>
    <property type="evidence" value="ECO:0007669"/>
    <property type="project" value="InterPro"/>
</dbReference>
<protein>
    <recommendedName>
        <fullName evidence="12">Fis family transcriptional regulator</fullName>
    </recommendedName>
</protein>
<evidence type="ECO:0000256" key="4">
    <source>
        <dbReference type="ARBA" id="ARBA00023125"/>
    </source>
</evidence>
<evidence type="ECO:0000313" key="10">
    <source>
        <dbReference type="EMBL" id="OGC40184.1"/>
    </source>
</evidence>
<comment type="caution">
    <text evidence="10">The sequence shown here is derived from an EMBL/GenBank/DDBJ whole genome shotgun (WGS) entry which is preliminary data.</text>
</comment>
<organism evidence="10 11">
    <name type="scientific">candidate division WOR-1 bacterium RIFOXYC2_FULL_46_14</name>
    <dbReference type="NCBI Taxonomy" id="1802587"/>
    <lineage>
        <taxon>Bacteria</taxon>
        <taxon>Bacillati</taxon>
        <taxon>Saganbacteria</taxon>
    </lineage>
</organism>
<dbReference type="PRINTS" id="PR01590">
    <property type="entry name" value="HTHFIS"/>
</dbReference>
<evidence type="ECO:0000256" key="2">
    <source>
        <dbReference type="ARBA" id="ARBA00022840"/>
    </source>
</evidence>
<dbReference type="PROSITE" id="PS50045">
    <property type="entry name" value="SIGMA54_INTERACT_4"/>
    <property type="match status" value="1"/>
</dbReference>
<keyword evidence="5" id="KW-0010">Activator</keyword>
<evidence type="ECO:0000259" key="9">
    <source>
        <dbReference type="PROSITE" id="PS50110"/>
    </source>
</evidence>
<reference evidence="10 11" key="1">
    <citation type="journal article" date="2016" name="Nat. Commun.">
        <title>Thousands of microbial genomes shed light on interconnected biogeochemical processes in an aquifer system.</title>
        <authorList>
            <person name="Anantharaman K."/>
            <person name="Brown C.T."/>
            <person name="Hug L.A."/>
            <person name="Sharon I."/>
            <person name="Castelle C.J."/>
            <person name="Probst A.J."/>
            <person name="Thomas B.C."/>
            <person name="Singh A."/>
            <person name="Wilkins M.J."/>
            <person name="Karaoz U."/>
            <person name="Brodie E.L."/>
            <person name="Williams K.H."/>
            <person name="Hubbard S.S."/>
            <person name="Banfield J.F."/>
        </authorList>
    </citation>
    <scope>NUCLEOTIDE SEQUENCE [LARGE SCALE GENOMIC DNA]</scope>
</reference>
<evidence type="ECO:0000256" key="1">
    <source>
        <dbReference type="ARBA" id="ARBA00022741"/>
    </source>
</evidence>